<evidence type="ECO:0000256" key="4">
    <source>
        <dbReference type="SAM" id="MobiDB-lite"/>
    </source>
</evidence>
<feature type="compositionally biased region" description="Basic and acidic residues" evidence="4">
    <location>
        <begin position="683"/>
        <end position="699"/>
    </location>
</feature>
<accession>A0A7M7J702</accession>
<feature type="region of interest" description="Disordered" evidence="4">
    <location>
        <begin position="827"/>
        <end position="879"/>
    </location>
</feature>
<comment type="similarity">
    <text evidence="1">Belongs to the type-B carboxylesterase/lipase family.</text>
</comment>
<keyword evidence="3" id="KW-0325">Glycoprotein</keyword>
<evidence type="ECO:0000256" key="5">
    <source>
        <dbReference type="SAM" id="Phobius"/>
    </source>
</evidence>
<feature type="region of interest" description="Disordered" evidence="4">
    <location>
        <begin position="753"/>
        <end position="813"/>
    </location>
</feature>
<evidence type="ECO:0000313" key="8">
    <source>
        <dbReference type="EnsemblMetazoa" id="XP_022647724"/>
    </source>
</evidence>
<evidence type="ECO:0000256" key="6">
    <source>
        <dbReference type="SAM" id="SignalP"/>
    </source>
</evidence>
<dbReference type="InterPro" id="IPR029058">
    <property type="entry name" value="AB_hydrolase_fold"/>
</dbReference>
<dbReference type="Pfam" id="PF00135">
    <property type="entry name" value="COesterase"/>
    <property type="match status" value="1"/>
</dbReference>
<evidence type="ECO:0000256" key="2">
    <source>
        <dbReference type="ARBA" id="ARBA00022729"/>
    </source>
</evidence>
<dbReference type="EnsemblMetazoa" id="XM_022791989">
    <property type="protein sequence ID" value="XP_022647724"/>
    <property type="gene ID" value="LOC111244674"/>
</dbReference>
<keyword evidence="9" id="KW-1185">Reference proteome</keyword>
<dbReference type="SUPFAM" id="SSF53474">
    <property type="entry name" value="alpha/beta-Hydrolases"/>
    <property type="match status" value="1"/>
</dbReference>
<feature type="domain" description="Carboxylesterase type B" evidence="7">
    <location>
        <begin position="55"/>
        <end position="611"/>
    </location>
</feature>
<feature type="compositionally biased region" description="Polar residues" evidence="4">
    <location>
        <begin position="700"/>
        <end position="709"/>
    </location>
</feature>
<keyword evidence="5" id="KW-1133">Transmembrane helix</keyword>
<dbReference type="Proteomes" id="UP000594260">
    <property type="component" value="Unplaced"/>
</dbReference>
<feature type="chain" id="PRO_5029677797" description="Carboxylesterase type B domain-containing protein" evidence="6">
    <location>
        <begin position="21"/>
        <end position="951"/>
    </location>
</feature>
<feature type="compositionally biased region" description="Polar residues" evidence="4">
    <location>
        <begin position="662"/>
        <end position="680"/>
    </location>
</feature>
<dbReference type="OMA" id="YETGTQQ"/>
<dbReference type="RefSeq" id="XP_022647724.1">
    <property type="nucleotide sequence ID" value="XM_022791989.1"/>
</dbReference>
<reference evidence="8" key="1">
    <citation type="submission" date="2021-01" db="UniProtKB">
        <authorList>
            <consortium name="EnsemblMetazoa"/>
        </authorList>
    </citation>
    <scope>IDENTIFICATION</scope>
</reference>
<name>A0A7M7J702_VARDE</name>
<dbReference type="AlphaFoldDB" id="A0A7M7J702"/>
<dbReference type="InterPro" id="IPR002018">
    <property type="entry name" value="CarbesteraseB"/>
</dbReference>
<feature type="compositionally biased region" description="Basic and acidic residues" evidence="4">
    <location>
        <begin position="753"/>
        <end position="762"/>
    </location>
</feature>
<feature type="compositionally biased region" description="Polar residues" evidence="4">
    <location>
        <begin position="827"/>
        <end position="839"/>
    </location>
</feature>
<keyword evidence="5" id="KW-0472">Membrane</keyword>
<evidence type="ECO:0000259" key="7">
    <source>
        <dbReference type="Pfam" id="PF00135"/>
    </source>
</evidence>
<proteinExistence type="inferred from homology"/>
<protein>
    <recommendedName>
        <fullName evidence="7">Carboxylesterase type B domain-containing protein</fullName>
    </recommendedName>
</protein>
<sequence length="951" mass="104240">MRTALLVMVALLAEVKGTSATLPLPGSGGTAGTSSSSSSSNGPIHPTFQGSRVSDRVVKTNYGKLRGRIIIPESKFGITLQPVEVFLGIPYVSPPIGTLRFLPPMNSPHWEDIRDADHFGPVCPQKLPIDLNDTAQAAQKMPLARVEYLKKISQLLINQSEDCLFLNIYAPAKVARSNVKLPVVMFIHGGDYDWGSGSAFDGTLLASYANIVFVTINFRLGILGFFPAMEHASRANNGLLDQVAALHWIHRNIESFGGNPDDVTIFGHGTGASCVNFLMLYPMAKDLFKRGVMMSGSALSAWAVARDAPMYAREVGRHLECPTSEATAFVECLRHRPVQELIGAATILDVPDHLSAFGPTIDGSVVAGEPRQEMVSPTSPFAQHDLLFGVVKFENSYFGFSSHEEKHGFEAERRDRIIRTLVRNLYSYHQQEIFLTIINEYTDWTRSIQHPISILEETAEALSDALVVGPIVETGSLHAQAVAYRRTHSTTNFYVFGYHSEESLYAQKTGCVNGDDLPYVLGAPLLGTASALYGNYSKQEAQLSEMVISYWANFFRSGSPNATDSDIDSKSKIRSERVGWPDYEPVHQKFVTIGMKPKVRDHYHAHRLSIWNRLIPKLHRAGAGGAALSRDHHLLEDFDNQASYAGIVRNISLMTVSASAPVSISPGQQGGNPSQVQQAHQPPDIEGRPLLPHHLDGSEQNRSSESQFMSGLAGFPQGTYSTALGVTIAVGCSLLILNILIFAGVYYQRDKGRGDKDKEVASGHKVQLSNSIREAVPNSTPSRKSHREVSTRAQPRQGTLPKKVSTLPRPQQRSCMMTASVVQQPYQASTLQRPSSGVGATSGPEVTRPEGSDSYSQQVAPSNDSSDNTSMNSTTLHHQGALQTHQEFYSQICLNYSELQTLPHPPRSLLATGTTQQQLKTRSSWVFQITLSLFCSRCLYRGPERGYVCST</sequence>
<evidence type="ECO:0000256" key="3">
    <source>
        <dbReference type="ARBA" id="ARBA00023180"/>
    </source>
</evidence>
<dbReference type="InterPro" id="IPR019819">
    <property type="entry name" value="Carboxylesterase_B_CS"/>
</dbReference>
<dbReference type="Gene3D" id="3.40.50.1820">
    <property type="entry name" value="alpha/beta hydrolase"/>
    <property type="match status" value="1"/>
</dbReference>
<dbReference type="PANTHER" id="PTHR43903">
    <property type="entry name" value="NEUROLIGIN"/>
    <property type="match status" value="1"/>
</dbReference>
<keyword evidence="2 6" id="KW-0732">Signal</keyword>
<dbReference type="KEGG" id="vde:111244674"/>
<evidence type="ECO:0000313" key="9">
    <source>
        <dbReference type="Proteomes" id="UP000594260"/>
    </source>
</evidence>
<feature type="transmembrane region" description="Helical" evidence="5">
    <location>
        <begin position="723"/>
        <end position="747"/>
    </location>
</feature>
<dbReference type="GeneID" id="111244674"/>
<dbReference type="PROSITE" id="PS00941">
    <property type="entry name" value="CARBOXYLESTERASE_B_2"/>
    <property type="match status" value="1"/>
</dbReference>
<feature type="region of interest" description="Disordered" evidence="4">
    <location>
        <begin position="662"/>
        <end position="710"/>
    </location>
</feature>
<dbReference type="OrthoDB" id="3200163at2759"/>
<feature type="compositionally biased region" description="Polar residues" evidence="4">
    <location>
        <begin position="767"/>
        <end position="782"/>
    </location>
</feature>
<keyword evidence="5" id="KW-0812">Transmembrane</keyword>
<feature type="signal peptide" evidence="6">
    <location>
        <begin position="1"/>
        <end position="20"/>
    </location>
</feature>
<dbReference type="InParanoid" id="A0A7M7J702"/>
<evidence type="ECO:0000256" key="1">
    <source>
        <dbReference type="ARBA" id="ARBA00005964"/>
    </source>
</evidence>
<feature type="region of interest" description="Disordered" evidence="4">
    <location>
        <begin position="22"/>
        <end position="50"/>
    </location>
</feature>
<dbReference type="InterPro" id="IPR051093">
    <property type="entry name" value="Neuroligin/BSAL"/>
</dbReference>
<feature type="compositionally biased region" description="Low complexity" evidence="4">
    <location>
        <begin position="862"/>
        <end position="875"/>
    </location>
</feature>
<organism evidence="8 9">
    <name type="scientific">Varroa destructor</name>
    <name type="common">Honeybee mite</name>
    <dbReference type="NCBI Taxonomy" id="109461"/>
    <lineage>
        <taxon>Eukaryota</taxon>
        <taxon>Metazoa</taxon>
        <taxon>Ecdysozoa</taxon>
        <taxon>Arthropoda</taxon>
        <taxon>Chelicerata</taxon>
        <taxon>Arachnida</taxon>
        <taxon>Acari</taxon>
        <taxon>Parasitiformes</taxon>
        <taxon>Mesostigmata</taxon>
        <taxon>Gamasina</taxon>
        <taxon>Dermanyssoidea</taxon>
        <taxon>Varroidae</taxon>
        <taxon>Varroa</taxon>
    </lineage>
</organism>